<dbReference type="InterPro" id="IPR041588">
    <property type="entry name" value="Integrase_H2C2"/>
</dbReference>
<gene>
    <name evidence="3" type="ORF">B4U80_09086</name>
</gene>
<dbReference type="EMBL" id="NCKV01025788">
    <property type="protein sequence ID" value="RWS19468.1"/>
    <property type="molecule type" value="Genomic_DNA"/>
</dbReference>
<dbReference type="Gene3D" id="1.10.340.70">
    <property type="match status" value="1"/>
</dbReference>
<evidence type="ECO:0000313" key="3">
    <source>
        <dbReference type="EMBL" id="RWS19468.1"/>
    </source>
</evidence>
<sequence length="276" mass="31650">MNATTNLSRKEKRIVKHFAIVNECLYRKIHLKTGPKLVPVVPKQLRRDVLYAMHDDPLSGHLGQAKTYSRIQSRFYFPRMRRYVSNYPITVGGVGERFGVDILGRFPTSFRENRYIFVATEYFTRFAIIRAFTDSTASMAATFIVENIICQFGCPKEILTDRGVQFRSLMMSEVFNLLHTKHITTTAFHAQTNGLTERFNHTLAMMISMYVGTVHRDWDRALHFLAFAYNSSVQSSTGYSPFFLTYGREPLMPAEVIFDVPSAGLSQPFTSMLAEH</sequence>
<evidence type="ECO:0000256" key="1">
    <source>
        <dbReference type="ARBA" id="ARBA00012493"/>
    </source>
</evidence>
<feature type="non-terminal residue" evidence="3">
    <location>
        <position position="276"/>
    </location>
</feature>
<dbReference type="PROSITE" id="PS50994">
    <property type="entry name" value="INTEGRASE"/>
    <property type="match status" value="1"/>
</dbReference>
<dbReference type="InterPro" id="IPR050951">
    <property type="entry name" value="Retrovirus_Pol_polyprotein"/>
</dbReference>
<organism evidence="3 4">
    <name type="scientific">Leptotrombidium deliense</name>
    <dbReference type="NCBI Taxonomy" id="299467"/>
    <lineage>
        <taxon>Eukaryota</taxon>
        <taxon>Metazoa</taxon>
        <taxon>Ecdysozoa</taxon>
        <taxon>Arthropoda</taxon>
        <taxon>Chelicerata</taxon>
        <taxon>Arachnida</taxon>
        <taxon>Acari</taxon>
        <taxon>Acariformes</taxon>
        <taxon>Trombidiformes</taxon>
        <taxon>Prostigmata</taxon>
        <taxon>Anystina</taxon>
        <taxon>Parasitengona</taxon>
        <taxon>Trombiculoidea</taxon>
        <taxon>Trombiculidae</taxon>
        <taxon>Leptotrombidium</taxon>
    </lineage>
</organism>
<dbReference type="GO" id="GO:0015074">
    <property type="term" value="P:DNA integration"/>
    <property type="evidence" value="ECO:0007669"/>
    <property type="project" value="InterPro"/>
</dbReference>
<keyword evidence="4" id="KW-1185">Reference proteome</keyword>
<dbReference type="InterPro" id="IPR001584">
    <property type="entry name" value="Integrase_cat-core"/>
</dbReference>
<dbReference type="GO" id="GO:0003964">
    <property type="term" value="F:RNA-directed DNA polymerase activity"/>
    <property type="evidence" value="ECO:0007669"/>
    <property type="project" value="UniProtKB-EC"/>
</dbReference>
<dbReference type="VEuPathDB" id="VectorBase:LDEU012572"/>
<dbReference type="AlphaFoldDB" id="A0A443RWD5"/>
<dbReference type="EC" id="2.7.7.49" evidence="1"/>
<dbReference type="InterPro" id="IPR036397">
    <property type="entry name" value="RNaseH_sf"/>
</dbReference>
<name>A0A443RWD5_9ACAR</name>
<dbReference type="FunFam" id="3.30.420.10:FF:000032">
    <property type="entry name" value="Retrovirus-related Pol polyprotein from transposon 297-like Protein"/>
    <property type="match status" value="1"/>
</dbReference>
<evidence type="ECO:0000259" key="2">
    <source>
        <dbReference type="PROSITE" id="PS50994"/>
    </source>
</evidence>
<dbReference type="Gene3D" id="3.30.420.10">
    <property type="entry name" value="Ribonuclease H-like superfamily/Ribonuclease H"/>
    <property type="match status" value="1"/>
</dbReference>
<proteinExistence type="predicted"/>
<dbReference type="FunFam" id="1.10.340.70:FF:000001">
    <property type="entry name" value="Retrovirus-related Pol polyprotein from transposon gypsy-like Protein"/>
    <property type="match status" value="1"/>
</dbReference>
<protein>
    <recommendedName>
        <fullName evidence="1">RNA-directed DNA polymerase</fullName>
        <ecNumber evidence="1">2.7.7.49</ecNumber>
    </recommendedName>
</protein>
<dbReference type="PANTHER" id="PTHR37984">
    <property type="entry name" value="PROTEIN CBG26694"/>
    <property type="match status" value="1"/>
</dbReference>
<accession>A0A443RWD5</accession>
<dbReference type="InterPro" id="IPR012337">
    <property type="entry name" value="RNaseH-like_sf"/>
</dbReference>
<dbReference type="SUPFAM" id="SSF53098">
    <property type="entry name" value="Ribonuclease H-like"/>
    <property type="match status" value="1"/>
</dbReference>
<dbReference type="OrthoDB" id="10030726at2759"/>
<evidence type="ECO:0000313" key="4">
    <source>
        <dbReference type="Proteomes" id="UP000288716"/>
    </source>
</evidence>
<dbReference type="GO" id="GO:0003676">
    <property type="term" value="F:nucleic acid binding"/>
    <property type="evidence" value="ECO:0007669"/>
    <property type="project" value="InterPro"/>
</dbReference>
<dbReference type="PANTHER" id="PTHR37984:SF15">
    <property type="entry name" value="INTEGRASE CATALYTIC DOMAIN-CONTAINING PROTEIN"/>
    <property type="match status" value="1"/>
</dbReference>
<dbReference type="Pfam" id="PF17921">
    <property type="entry name" value="Integrase_H2C2"/>
    <property type="match status" value="1"/>
</dbReference>
<dbReference type="Proteomes" id="UP000288716">
    <property type="component" value="Unassembled WGS sequence"/>
</dbReference>
<feature type="domain" description="Integrase catalytic" evidence="2">
    <location>
        <begin position="84"/>
        <end position="249"/>
    </location>
</feature>
<reference evidence="3 4" key="1">
    <citation type="journal article" date="2018" name="Gigascience">
        <title>Genomes of trombidid mites reveal novel predicted allergens and laterally-transferred genes associated with secondary metabolism.</title>
        <authorList>
            <person name="Dong X."/>
            <person name="Chaisiri K."/>
            <person name="Xia D."/>
            <person name="Armstrong S.D."/>
            <person name="Fang Y."/>
            <person name="Donnelly M.J."/>
            <person name="Kadowaki T."/>
            <person name="McGarry J.W."/>
            <person name="Darby A.C."/>
            <person name="Makepeace B.L."/>
        </authorList>
    </citation>
    <scope>NUCLEOTIDE SEQUENCE [LARGE SCALE GENOMIC DNA]</scope>
    <source>
        <strain evidence="3">UoL-UT</strain>
    </source>
</reference>
<dbReference type="STRING" id="299467.A0A443RWD5"/>
<comment type="caution">
    <text evidence="3">The sequence shown here is derived from an EMBL/GenBank/DDBJ whole genome shotgun (WGS) entry which is preliminary data.</text>
</comment>